<evidence type="ECO:0000256" key="2">
    <source>
        <dbReference type="ARBA" id="ARBA00023134"/>
    </source>
</evidence>
<dbReference type="PANTHER" id="PTHR10751">
    <property type="entry name" value="GUANYLATE BINDING PROTEIN"/>
    <property type="match status" value="1"/>
</dbReference>
<dbReference type="Proteomes" id="UP000823046">
    <property type="component" value="Unassembled WGS sequence"/>
</dbReference>
<evidence type="ECO:0000256" key="3">
    <source>
        <dbReference type="PROSITE-ProRule" id="PRU01052"/>
    </source>
</evidence>
<dbReference type="InterPro" id="IPR015894">
    <property type="entry name" value="Guanylate-bd_N"/>
</dbReference>
<gene>
    <name evidence="6" type="ORF">IE077_004612</name>
</gene>
<evidence type="ECO:0000256" key="1">
    <source>
        <dbReference type="ARBA" id="ARBA00022741"/>
    </source>
</evidence>
<keyword evidence="4" id="KW-0472">Membrane</keyword>
<dbReference type="Gene3D" id="3.40.50.300">
    <property type="entry name" value="P-loop containing nucleotide triphosphate hydrolases"/>
    <property type="match status" value="1"/>
</dbReference>
<dbReference type="SUPFAM" id="SSF52540">
    <property type="entry name" value="P-loop containing nucleoside triphosphate hydrolases"/>
    <property type="match status" value="1"/>
</dbReference>
<feature type="domain" description="GB1/RHD3-type G" evidence="5">
    <location>
        <begin position="117"/>
        <end position="220"/>
    </location>
</feature>
<dbReference type="PROSITE" id="PS51715">
    <property type="entry name" value="G_GB1_RHD3"/>
    <property type="match status" value="1"/>
</dbReference>
<dbReference type="EMBL" id="JADAQX010000621">
    <property type="protein sequence ID" value="KAF8819733.1"/>
    <property type="molecule type" value="Genomic_DNA"/>
</dbReference>
<dbReference type="InterPro" id="IPR030386">
    <property type="entry name" value="G_GB1_RHD3_dom"/>
</dbReference>
<evidence type="ECO:0000256" key="4">
    <source>
        <dbReference type="SAM" id="Phobius"/>
    </source>
</evidence>
<protein>
    <submittedName>
        <fullName evidence="6">Guanylate-binding protein, N-terminal domain-containing protein</fullName>
    </submittedName>
</protein>
<keyword evidence="2" id="KW-0342">GTP-binding</keyword>
<evidence type="ECO:0000259" key="5">
    <source>
        <dbReference type="PROSITE" id="PS51715"/>
    </source>
</evidence>
<keyword evidence="4" id="KW-1133">Transmembrane helix</keyword>
<feature type="transmembrane region" description="Helical" evidence="4">
    <location>
        <begin position="18"/>
        <end position="42"/>
    </location>
</feature>
<keyword evidence="7" id="KW-1185">Reference proteome</keyword>
<dbReference type="Pfam" id="PF02263">
    <property type="entry name" value="GBP"/>
    <property type="match status" value="1"/>
</dbReference>
<sequence length="494" mass="55287">MVGHYGESLAQQHGRGRLLGSILMLFFSLCYFTFPGCIFYSGERFFSPATNNAHSSIQPFVVTSLFGFAEASPDTFRSEKSSDWNDIGHPIQLVAPDASHTRFILREEGIKYLQTLQPPITIISAMGSIHTGKSFLLNQIMGQTSGFELGYTVDPGTSGIWIWSKPIIVPASQYGSRSLLSQNEHDSVSVVLMDTEGFHGPNVTKTYDQTLYAIASLLSSEVLFVSMKMMDSRDLEYLEELTKGANLFALRAYAKSLSTSFEGTTQEQNELLHWTQNKQEQNASFSEVQKVQTHLQKHAYSAQIVDSLTPSSLTWVVQDFIQDLEGKTPLEWLNNLVDTIARSTPINRVEPANKSVSKSNIRDVTTGITPSRKNSHSLREMYKTIDSITLSAPASAEKMQRLDLLSNEELSSNYQLELGIFRNRLFGRALRIYKSRRDSRSSAMQNSFDTISGSDMLSGADLSDIVRFLVKAANQNYFGDIDVFMDQFLQVRVS</sequence>
<accession>A0ABQ7J6V6</accession>
<comment type="caution">
    <text evidence="6">The sequence shown here is derived from an EMBL/GenBank/DDBJ whole genome shotgun (WGS) entry which is preliminary data.</text>
</comment>
<keyword evidence="4" id="KW-0812">Transmembrane</keyword>
<dbReference type="InterPro" id="IPR027417">
    <property type="entry name" value="P-loop_NTPase"/>
</dbReference>
<reference evidence="6 7" key="1">
    <citation type="journal article" date="2020" name="bioRxiv">
        <title>Metabolic contributions of an alphaproteobacterial endosymbiont in the apicomplexan Cardiosporidium cionae.</title>
        <authorList>
            <person name="Hunter E.S."/>
            <person name="Paight C.J."/>
            <person name="Lane C.E."/>
        </authorList>
    </citation>
    <scope>NUCLEOTIDE SEQUENCE [LARGE SCALE GENOMIC DNA]</scope>
    <source>
        <strain evidence="6">ESH_2018</strain>
    </source>
</reference>
<organism evidence="6 7">
    <name type="scientific">Cardiosporidium cionae</name>
    <dbReference type="NCBI Taxonomy" id="476202"/>
    <lineage>
        <taxon>Eukaryota</taxon>
        <taxon>Sar</taxon>
        <taxon>Alveolata</taxon>
        <taxon>Apicomplexa</taxon>
        <taxon>Aconoidasida</taxon>
        <taxon>Nephromycida</taxon>
        <taxon>Cardiosporidium</taxon>
    </lineage>
</organism>
<name>A0ABQ7J6V6_9APIC</name>
<proteinExistence type="inferred from homology"/>
<evidence type="ECO:0000313" key="7">
    <source>
        <dbReference type="Proteomes" id="UP000823046"/>
    </source>
</evidence>
<evidence type="ECO:0000313" key="6">
    <source>
        <dbReference type="EMBL" id="KAF8819733.1"/>
    </source>
</evidence>
<comment type="similarity">
    <text evidence="3">Belongs to the TRAFAC class dynamin-like GTPase superfamily. GB1/RHD3 GTPase family.</text>
</comment>
<keyword evidence="1" id="KW-0547">Nucleotide-binding</keyword>